<comment type="caution">
    <text evidence="2">The sequence shown here is derived from an EMBL/GenBank/DDBJ whole genome shotgun (WGS) entry which is preliminary data.</text>
</comment>
<dbReference type="PANTHER" id="PTHR21575">
    <property type="entry name" value="PROTEIN HID1"/>
    <property type="match status" value="1"/>
</dbReference>
<gene>
    <name evidence="2" type="ORF">LSCM4_05426</name>
</gene>
<sequence>MGSSSSTLETAKLVRTLLSENAVSRESLTQLLDTTMTEGETNQVFPIEQLRKLRHLYTHNFAALLYRCIGAISAVAVKRHEINTSTNSPSGFLTAEVMTQYHSALRILRCALPVALESGTTPLEEAVTACPKNNDPAAPGAADDDVAPPLAALPRSRTAATAHFQQLFFAEGKICDDAKPEDTFPLLPGQKMHFSPEQVDAEPLPLGSFMVWSLVECCFVRGLTLPELPVLPTEASASITHEEVDTGLMWCPGLASEDPIQALTINTSAPSFTWAAPRLPRLRKELLEVLLVALSSPVYHEAGFRDTIFLEPLLSTSTVPLLPTLSISMLNTILQFVPYGYLPYTSHLGVEEKELVVASARLLNATLCYMGVPLDPAPPSERHHSSGDVDASSPDWQASQASDAHVGEDVADTATGGPEANTDGHLNGGHPTWTSERSPPTDSRCPDAPCDVLAPKTLGSQPGSRESATPALSHVGPPRFVHSVRKALRDITMTEAKALVQRMQDILGVNVYSSQTYLPVSQDWFTSLDDFMLLFWKILDLSPACLAQFGTSSHALNYVIPILDYALAVRRSPLYTYQFQLMLFVLSRLSEVRGFVLRCNQVCTATLPFCFPKISPTLSYNGLIVLVLCLVMEMKDLQALIPLFPSCTVVLANMAPFITSLGREPSIKLVSIFAQVTYRCLRSTLPSLPRSSTAGDAPGRSPASEARSNSLVHQFQMVNLCEAIASLLQYQASGSLYLIASLVDHRAVVREAKSVYVVQRGNGLSEGLPFPFLINTLDSAVAVALPVLESAGALRKVTEYNADTGSEVTVNSVATATETARTFALQMGMDESGGGLAASDEAVGRLRSVTLVGVLPTPHSIIIRRFQSTKSVEQWTATTFWTSAYIHSHAGLLGDRESVKLVQFM</sequence>
<dbReference type="AlphaFoldDB" id="A0A836KTV5"/>
<evidence type="ECO:0000313" key="3">
    <source>
        <dbReference type="Proteomes" id="UP000674143"/>
    </source>
</evidence>
<evidence type="ECO:0008006" key="4">
    <source>
        <dbReference type="Google" id="ProtNLM"/>
    </source>
</evidence>
<proteinExistence type="predicted"/>
<dbReference type="GO" id="GO:0000138">
    <property type="term" value="C:Golgi trans cisterna"/>
    <property type="evidence" value="ECO:0007669"/>
    <property type="project" value="TreeGrafter"/>
</dbReference>
<protein>
    <recommendedName>
        <fullName evidence="4">High-temperature-induced dauer-formation protein</fullName>
    </recommendedName>
</protein>
<reference evidence="3" key="1">
    <citation type="journal article" date="2021" name="Microbiol. Resour. Announc.">
        <title>LGAAP: Leishmaniinae Genome Assembly and Annotation Pipeline.</title>
        <authorList>
            <person name="Almutairi H."/>
            <person name="Urbaniak M.D."/>
            <person name="Bates M.D."/>
            <person name="Jariyapan N."/>
            <person name="Kwakye-Nuako G."/>
            <person name="Thomaz-Soccol V."/>
            <person name="Al-Salem W.S."/>
            <person name="Dillon R.J."/>
            <person name="Bates P.A."/>
            <person name="Gatherer D."/>
        </authorList>
    </citation>
    <scope>NUCLEOTIDE SEQUENCE [LARGE SCALE GENOMIC DNA]</scope>
</reference>
<dbReference type="Proteomes" id="UP000674143">
    <property type="component" value="Unassembled WGS sequence"/>
</dbReference>
<dbReference type="GO" id="GO:0016020">
    <property type="term" value="C:membrane"/>
    <property type="evidence" value="ECO:0007669"/>
    <property type="project" value="TreeGrafter"/>
</dbReference>
<dbReference type="KEGG" id="loi:92361301"/>
<feature type="region of interest" description="Disordered" evidence="1">
    <location>
        <begin position="378"/>
        <end position="475"/>
    </location>
</feature>
<accession>A0A836KTV5</accession>
<feature type="compositionally biased region" description="Polar residues" evidence="1">
    <location>
        <begin position="458"/>
        <end position="467"/>
    </location>
</feature>
<dbReference type="PANTHER" id="PTHR21575:SF12">
    <property type="entry name" value="PROTEIN HID1"/>
    <property type="match status" value="1"/>
</dbReference>
<evidence type="ECO:0000256" key="1">
    <source>
        <dbReference type="SAM" id="MobiDB-lite"/>
    </source>
</evidence>
<organism evidence="2 3">
    <name type="scientific">Leishmania orientalis</name>
    <dbReference type="NCBI Taxonomy" id="2249476"/>
    <lineage>
        <taxon>Eukaryota</taxon>
        <taxon>Discoba</taxon>
        <taxon>Euglenozoa</taxon>
        <taxon>Kinetoplastea</taxon>
        <taxon>Metakinetoplastina</taxon>
        <taxon>Trypanosomatida</taxon>
        <taxon>Trypanosomatidae</taxon>
        <taxon>Leishmaniinae</taxon>
        <taxon>Leishmania</taxon>
    </lineage>
</organism>
<evidence type="ECO:0000313" key="2">
    <source>
        <dbReference type="EMBL" id="KAG5478028.1"/>
    </source>
</evidence>
<dbReference type="GO" id="GO:0005797">
    <property type="term" value="C:Golgi medial cisterna"/>
    <property type="evidence" value="ECO:0007669"/>
    <property type="project" value="TreeGrafter"/>
</dbReference>
<dbReference type="GeneID" id="92361301"/>
<dbReference type="RefSeq" id="XP_067062935.1">
    <property type="nucleotide sequence ID" value="XM_067207367.1"/>
</dbReference>
<name>A0A836KTV5_9TRYP</name>
<dbReference type="Pfam" id="PF09742">
    <property type="entry name" value="Dymeclin"/>
    <property type="match status" value="1"/>
</dbReference>
<dbReference type="InterPro" id="IPR026705">
    <property type="entry name" value="Hid-1/Ecm30"/>
</dbReference>
<feature type="compositionally biased region" description="Polar residues" evidence="1">
    <location>
        <begin position="432"/>
        <end position="441"/>
    </location>
</feature>
<dbReference type="EMBL" id="JAFHLR010000024">
    <property type="protein sequence ID" value="KAG5478028.1"/>
    <property type="molecule type" value="Genomic_DNA"/>
</dbReference>
<reference evidence="3" key="2">
    <citation type="journal article" date="2021" name="Sci. Data">
        <title>Chromosome-scale genome sequencing, assembly and annotation of six genomes from subfamily Leishmaniinae.</title>
        <authorList>
            <person name="Almutairi H."/>
            <person name="Urbaniak M.D."/>
            <person name="Bates M.D."/>
            <person name="Jariyapan N."/>
            <person name="Kwakye-Nuako G."/>
            <person name="Thomaz Soccol V."/>
            <person name="Al-Salem W.S."/>
            <person name="Dillon R.J."/>
            <person name="Bates P.A."/>
            <person name="Gatherer D."/>
        </authorList>
    </citation>
    <scope>NUCLEOTIDE SEQUENCE [LARGE SCALE GENOMIC DNA]</scope>
</reference>
<keyword evidence="3" id="KW-1185">Reference proteome</keyword>